<keyword evidence="2" id="KW-1185">Reference proteome</keyword>
<sequence>MSTVQAFVETSHDDKSLFIDRALNKSKTVLTDIGFSCKGGVFSPDRVLICQSNETSLLSSAESIISVSPIGNKVQIKESTIVVSYSMPKNNSSLSSYAIRYLCNELKTENNWYINTR</sequence>
<protein>
    <submittedName>
        <fullName evidence="1">Uncharacterized protein</fullName>
    </submittedName>
</protein>
<reference evidence="1 2" key="1">
    <citation type="submission" date="2021-04" db="EMBL/GenBank/DDBJ databases">
        <authorList>
            <person name="Pira H."/>
            <person name="Risdian C."/>
            <person name="Wink J."/>
        </authorList>
    </citation>
    <scope>NUCLEOTIDE SEQUENCE [LARGE SCALE GENOMIC DNA]</scope>
    <source>
        <strain evidence="1 2">WH53</strain>
    </source>
</reference>
<dbReference type="RefSeq" id="WP_215820780.1">
    <property type="nucleotide sequence ID" value="NZ_JAGSOY010000041.1"/>
</dbReference>
<evidence type="ECO:0000313" key="1">
    <source>
        <dbReference type="EMBL" id="MBU2712552.1"/>
    </source>
</evidence>
<dbReference type="EMBL" id="JAGSOY010000041">
    <property type="protein sequence ID" value="MBU2712552.1"/>
    <property type="molecule type" value="Genomic_DNA"/>
</dbReference>
<gene>
    <name evidence="1" type="ORF">KCG35_15900</name>
</gene>
<organism evidence="1 2">
    <name type="scientific">Zooshikella harenae</name>
    <dbReference type="NCBI Taxonomy" id="2827238"/>
    <lineage>
        <taxon>Bacteria</taxon>
        <taxon>Pseudomonadati</taxon>
        <taxon>Pseudomonadota</taxon>
        <taxon>Gammaproteobacteria</taxon>
        <taxon>Oceanospirillales</taxon>
        <taxon>Zooshikellaceae</taxon>
        <taxon>Zooshikella</taxon>
    </lineage>
</organism>
<name>A0ABS5ZEQ5_9GAMM</name>
<dbReference type="Proteomes" id="UP000690515">
    <property type="component" value="Unassembled WGS sequence"/>
</dbReference>
<evidence type="ECO:0000313" key="2">
    <source>
        <dbReference type="Proteomes" id="UP000690515"/>
    </source>
</evidence>
<accession>A0ABS5ZEQ5</accession>
<proteinExistence type="predicted"/>
<comment type="caution">
    <text evidence="1">The sequence shown here is derived from an EMBL/GenBank/DDBJ whole genome shotgun (WGS) entry which is preliminary data.</text>
</comment>